<keyword evidence="6 9" id="KW-1133">Transmembrane helix</keyword>
<dbReference type="NCBIfam" id="TIGR00688">
    <property type="entry name" value="rarD"/>
    <property type="match status" value="1"/>
</dbReference>
<dbReference type="GeneID" id="78250080"/>
<dbReference type="STRING" id="1348662.CARG_06560"/>
<feature type="domain" description="EamA" evidence="10">
    <location>
        <begin position="142"/>
        <end position="268"/>
    </location>
</feature>
<feature type="transmembrane region" description="Helical" evidence="9">
    <location>
        <begin position="141"/>
        <end position="156"/>
    </location>
</feature>
<dbReference type="EMBL" id="CP006365">
    <property type="protein sequence ID" value="AGU15436.1"/>
    <property type="molecule type" value="Genomic_DNA"/>
</dbReference>
<reference evidence="11 12" key="1">
    <citation type="journal article" date="2013" name="Genome Announc.">
        <title>Whole-Genome Sequence of the Clinical Strain Corynebacterium argentoratense DSM 44202, Isolated from a Human Throat Specimen.</title>
        <authorList>
            <person name="Bomholt C."/>
            <person name="Glaub A."/>
            <person name="Gravermann K."/>
            <person name="Albersmeier A."/>
            <person name="Brinkrolf K."/>
            <person name="Ruckert C."/>
            <person name="Tauch A."/>
        </authorList>
    </citation>
    <scope>NUCLEOTIDE SEQUENCE [LARGE SCALE GENOMIC DNA]</scope>
    <source>
        <strain evidence="11">DSM 44202</strain>
    </source>
</reference>
<name>U3GYR0_9CORY</name>
<evidence type="ECO:0000259" key="10">
    <source>
        <dbReference type="Pfam" id="PF00892"/>
    </source>
</evidence>
<keyword evidence="5 9" id="KW-0812">Transmembrane</keyword>
<feature type="transmembrane region" description="Helical" evidence="9">
    <location>
        <begin position="168"/>
        <end position="185"/>
    </location>
</feature>
<dbReference type="AlphaFoldDB" id="U3GYR0"/>
<feature type="transmembrane region" description="Helical" evidence="9">
    <location>
        <begin position="252"/>
        <end position="270"/>
    </location>
</feature>
<evidence type="ECO:0000313" key="11">
    <source>
        <dbReference type="EMBL" id="AGU15436.1"/>
    </source>
</evidence>
<dbReference type="OrthoDB" id="369870at2"/>
<feature type="transmembrane region" description="Helical" evidence="9">
    <location>
        <begin position="31"/>
        <end position="48"/>
    </location>
</feature>
<evidence type="ECO:0000313" key="12">
    <source>
        <dbReference type="Proteomes" id="UP000016943"/>
    </source>
</evidence>
<feature type="transmembrane region" description="Helical" evidence="9">
    <location>
        <begin position="117"/>
        <end position="135"/>
    </location>
</feature>
<keyword evidence="7 9" id="KW-0472">Membrane</keyword>
<keyword evidence="3" id="KW-0813">Transport</keyword>
<evidence type="ECO:0000256" key="4">
    <source>
        <dbReference type="ARBA" id="ARBA00022475"/>
    </source>
</evidence>
<evidence type="ECO:0000256" key="3">
    <source>
        <dbReference type="ARBA" id="ARBA00022448"/>
    </source>
</evidence>
<evidence type="ECO:0000256" key="5">
    <source>
        <dbReference type="ARBA" id="ARBA00022692"/>
    </source>
</evidence>
<proteinExistence type="inferred from homology"/>
<dbReference type="KEGG" id="caz:CARG_06560"/>
<feature type="transmembrane region" description="Helical" evidence="9">
    <location>
        <begin position="222"/>
        <end position="246"/>
    </location>
</feature>
<dbReference type="RefSeq" id="WP_020976594.1">
    <property type="nucleotide sequence ID" value="NC_022198.1"/>
</dbReference>
<dbReference type="InterPro" id="IPR004626">
    <property type="entry name" value="RarD"/>
</dbReference>
<organism evidence="11 12">
    <name type="scientific">Corynebacterium argentoratense DSM 44202</name>
    <dbReference type="NCBI Taxonomy" id="1348662"/>
    <lineage>
        <taxon>Bacteria</taxon>
        <taxon>Bacillati</taxon>
        <taxon>Actinomycetota</taxon>
        <taxon>Actinomycetes</taxon>
        <taxon>Mycobacteriales</taxon>
        <taxon>Corynebacteriaceae</taxon>
        <taxon>Corynebacterium</taxon>
    </lineage>
</organism>
<feature type="transmembrane region" description="Helical" evidence="9">
    <location>
        <begin position="197"/>
        <end position="215"/>
    </location>
</feature>
<dbReference type="Proteomes" id="UP000016943">
    <property type="component" value="Chromosome"/>
</dbReference>
<dbReference type="eggNOG" id="COG2962">
    <property type="taxonomic scope" value="Bacteria"/>
</dbReference>
<comment type="subcellular location">
    <subcellularLocation>
        <location evidence="1">Cell membrane</location>
        <topology evidence="1">Multi-pass membrane protein</topology>
    </subcellularLocation>
</comment>
<evidence type="ECO:0000256" key="1">
    <source>
        <dbReference type="ARBA" id="ARBA00004651"/>
    </source>
</evidence>
<evidence type="ECO:0000256" key="8">
    <source>
        <dbReference type="SAM" id="MobiDB-lite"/>
    </source>
</evidence>
<comment type="similarity">
    <text evidence="2">Belongs to the EamA transporter family.</text>
</comment>
<feature type="transmembrane region" description="Helical" evidence="9">
    <location>
        <begin position="60"/>
        <end position="80"/>
    </location>
</feature>
<evidence type="ECO:0000256" key="2">
    <source>
        <dbReference type="ARBA" id="ARBA00007362"/>
    </source>
</evidence>
<gene>
    <name evidence="11" type="ORF">CARG_06560</name>
</gene>
<dbReference type="PATRIC" id="fig|1348662.3.peg.1286"/>
<keyword evidence="12" id="KW-1185">Reference proteome</keyword>
<feature type="domain" description="EamA" evidence="10">
    <location>
        <begin position="2"/>
        <end position="133"/>
    </location>
</feature>
<accession>U3GYR0</accession>
<dbReference type="Pfam" id="PF00892">
    <property type="entry name" value="EamA"/>
    <property type="match status" value="2"/>
</dbReference>
<dbReference type="InterPro" id="IPR000620">
    <property type="entry name" value="EamA_dom"/>
</dbReference>
<evidence type="ECO:0000256" key="7">
    <source>
        <dbReference type="ARBA" id="ARBA00023136"/>
    </source>
</evidence>
<dbReference type="SUPFAM" id="SSF103481">
    <property type="entry name" value="Multidrug resistance efflux transporter EmrE"/>
    <property type="match status" value="2"/>
</dbReference>
<dbReference type="InterPro" id="IPR037185">
    <property type="entry name" value="EmrE-like"/>
</dbReference>
<dbReference type="GO" id="GO:0005886">
    <property type="term" value="C:plasma membrane"/>
    <property type="evidence" value="ECO:0007669"/>
    <property type="project" value="UniProtKB-SubCell"/>
</dbReference>
<evidence type="ECO:0000256" key="6">
    <source>
        <dbReference type="ARBA" id="ARBA00022989"/>
    </source>
</evidence>
<protein>
    <recommendedName>
        <fullName evidence="10">EamA domain-containing protein</fullName>
    </recommendedName>
</protein>
<evidence type="ECO:0000256" key="9">
    <source>
        <dbReference type="SAM" id="Phobius"/>
    </source>
</evidence>
<feature type="region of interest" description="Disordered" evidence="8">
    <location>
        <begin position="277"/>
        <end position="302"/>
    </location>
</feature>
<feature type="transmembrane region" description="Helical" evidence="9">
    <location>
        <begin position="92"/>
        <end position="110"/>
    </location>
</feature>
<dbReference type="PANTHER" id="PTHR22911">
    <property type="entry name" value="ACYL-MALONYL CONDENSING ENZYME-RELATED"/>
    <property type="match status" value="1"/>
</dbReference>
<sequence length="302" mass="32534">MLYAILAYLLWGAFPAFFPLLEPASPMEILAHRIIWTAVFLAGLITVTRKWSELRKADRTQWLLISSAAVLIAANWGVYILAVNSGHVNEAALGYFINPLVAVALGVVFYSERLSFLQKISIGLAAGAVVLLMVLGGQPPVLGLVLAFTFGFYGLMKKRVLLSPIASLTAETFVLLPVALGYVLLTPSTFSSHGPGHAALMVSTGIVTAVPLLLFGKAAKLVPLSAIGMVQYLTPSMQMLWAVFVVHEHISHARWVGFCIIWTAVVIYLVDSSIRTPRRPQDASIGALSTTATDGSEAKDSR</sequence>
<dbReference type="PANTHER" id="PTHR22911:SF137">
    <property type="entry name" value="SOLUTE CARRIER FAMILY 35 MEMBER G2-RELATED"/>
    <property type="match status" value="1"/>
</dbReference>
<keyword evidence="4" id="KW-1003">Cell membrane</keyword>
<dbReference type="HOGENOM" id="CLU_054508_1_0_11"/>